<dbReference type="EMBL" id="JAPMSZ010000004">
    <property type="protein sequence ID" value="KAJ5104922.1"/>
    <property type="molecule type" value="Genomic_DNA"/>
</dbReference>
<organism evidence="4 5">
    <name type="scientific">Penicillium alfredii</name>
    <dbReference type="NCBI Taxonomy" id="1506179"/>
    <lineage>
        <taxon>Eukaryota</taxon>
        <taxon>Fungi</taxon>
        <taxon>Dikarya</taxon>
        <taxon>Ascomycota</taxon>
        <taxon>Pezizomycotina</taxon>
        <taxon>Eurotiomycetes</taxon>
        <taxon>Eurotiomycetidae</taxon>
        <taxon>Eurotiales</taxon>
        <taxon>Aspergillaceae</taxon>
        <taxon>Penicillium</taxon>
    </lineage>
</organism>
<feature type="region of interest" description="Disordered" evidence="1">
    <location>
        <begin position="1"/>
        <end position="58"/>
    </location>
</feature>
<dbReference type="GO" id="GO:0000298">
    <property type="term" value="F:endopolyphosphatase activity"/>
    <property type="evidence" value="ECO:0007669"/>
    <property type="project" value="TreeGrafter"/>
</dbReference>
<dbReference type="GO" id="GO:0016791">
    <property type="term" value="F:phosphatase activity"/>
    <property type="evidence" value="ECO:0007669"/>
    <property type="project" value="TreeGrafter"/>
</dbReference>
<dbReference type="CDD" id="cd00144">
    <property type="entry name" value="MPP_PPP_family"/>
    <property type="match status" value="1"/>
</dbReference>
<dbReference type="GO" id="GO:0005737">
    <property type="term" value="C:cytoplasm"/>
    <property type="evidence" value="ECO:0007669"/>
    <property type="project" value="TreeGrafter"/>
</dbReference>
<evidence type="ECO:0000259" key="3">
    <source>
        <dbReference type="Pfam" id="PF00149"/>
    </source>
</evidence>
<dbReference type="PANTHER" id="PTHR42850">
    <property type="entry name" value="METALLOPHOSPHOESTERASE"/>
    <property type="match status" value="1"/>
</dbReference>
<comment type="caution">
    <text evidence="4">The sequence shown here is derived from an EMBL/GenBank/DDBJ whole genome shotgun (WGS) entry which is preliminary data.</text>
</comment>
<evidence type="ECO:0000256" key="2">
    <source>
        <dbReference type="SAM" id="Phobius"/>
    </source>
</evidence>
<reference evidence="4" key="1">
    <citation type="submission" date="2022-11" db="EMBL/GenBank/DDBJ databases">
        <authorList>
            <person name="Petersen C."/>
        </authorList>
    </citation>
    <scope>NUCLEOTIDE SEQUENCE</scope>
    <source>
        <strain evidence="4">IBT 34128</strain>
    </source>
</reference>
<keyword evidence="2" id="KW-0472">Membrane</keyword>
<feature type="transmembrane region" description="Helical" evidence="2">
    <location>
        <begin position="76"/>
        <end position="94"/>
    </location>
</feature>
<protein>
    <recommendedName>
        <fullName evidence="3">Calcineurin-like phosphoesterase domain-containing protein</fullName>
    </recommendedName>
</protein>
<proteinExistence type="predicted"/>
<dbReference type="SUPFAM" id="SSF56300">
    <property type="entry name" value="Metallo-dependent phosphatases"/>
    <property type="match status" value="1"/>
</dbReference>
<evidence type="ECO:0000313" key="4">
    <source>
        <dbReference type="EMBL" id="KAJ5104922.1"/>
    </source>
</evidence>
<keyword evidence="2" id="KW-1133">Transmembrane helix</keyword>
<dbReference type="GO" id="GO:0006798">
    <property type="term" value="P:polyphosphate catabolic process"/>
    <property type="evidence" value="ECO:0007669"/>
    <property type="project" value="TreeGrafter"/>
</dbReference>
<dbReference type="PANTHER" id="PTHR42850:SF4">
    <property type="entry name" value="ZINC-DEPENDENT ENDOPOLYPHOSPHATASE"/>
    <property type="match status" value="1"/>
</dbReference>
<keyword evidence="5" id="KW-1185">Reference proteome</keyword>
<dbReference type="InterPro" id="IPR029052">
    <property type="entry name" value="Metallo-depent_PP-like"/>
</dbReference>
<dbReference type="Pfam" id="PF00149">
    <property type="entry name" value="Metallophos"/>
    <property type="match status" value="1"/>
</dbReference>
<dbReference type="Proteomes" id="UP001141434">
    <property type="component" value="Unassembled WGS sequence"/>
</dbReference>
<reference evidence="4" key="2">
    <citation type="journal article" date="2023" name="IMA Fungus">
        <title>Comparative genomic study of the Penicillium genus elucidates a diverse pangenome and 15 lateral gene transfer events.</title>
        <authorList>
            <person name="Petersen C."/>
            <person name="Sorensen T."/>
            <person name="Nielsen M.R."/>
            <person name="Sondergaard T.E."/>
            <person name="Sorensen J.L."/>
            <person name="Fitzpatrick D.A."/>
            <person name="Frisvad J.C."/>
            <person name="Nielsen K.L."/>
        </authorList>
    </citation>
    <scope>NUCLEOTIDE SEQUENCE</scope>
    <source>
        <strain evidence="4">IBT 34128</strain>
    </source>
</reference>
<gene>
    <name evidence="4" type="ORF">NUU61_002269</name>
</gene>
<accession>A0A9W9FRD1</accession>
<feature type="domain" description="Calcineurin-like phosphoesterase" evidence="3">
    <location>
        <begin position="160"/>
        <end position="335"/>
    </location>
</feature>
<keyword evidence="2" id="KW-0812">Transmembrane</keyword>
<dbReference type="RefSeq" id="XP_056513918.1">
    <property type="nucleotide sequence ID" value="XM_056652851.1"/>
</dbReference>
<evidence type="ECO:0000256" key="1">
    <source>
        <dbReference type="SAM" id="MobiDB-lite"/>
    </source>
</evidence>
<dbReference type="AlphaFoldDB" id="A0A9W9FRD1"/>
<dbReference type="InterPro" id="IPR050126">
    <property type="entry name" value="Ap4A_hydrolase"/>
</dbReference>
<dbReference type="GeneID" id="81392019"/>
<name>A0A9W9FRD1_9EURO</name>
<dbReference type="InterPro" id="IPR004843">
    <property type="entry name" value="Calcineurin-like_PHP"/>
</dbReference>
<sequence length="415" mass="45887">MATHDADPRNVDSDDVEKSSRAPSSSRPLIDSARNEWQSHSHSHIAHPPSSNDAHNTPQGMQMIQSLASAPRFRRYVIIYPAILFLGLLGWWIAVTPRLQEQRSLLFSLDPASKDKFGGWFGTNSPPRFDYLIQIRNLDQALVPLALPEGDKDQSQRRRRLIVIGDVHGCKDELLQLLKKVSFAPADGDHLIFAGDLISKGPDSPGVVDLARKHSASCVRGNHEDRSLLLRHQLVASNTLDKEDADDGSFTAKEQRERALARSLNEEQARWLETCPVILDVGSIPGMGHVVVAHAGLVPGVELEKQDPATVMNMRVIDLDTHVPSWDGKGVKWVKIFNKHQSLIASKNKASSDNVSQTMTVIYGHDADSSLSIRPYTKGLDSGCVKGGKLTAMIIEDGGKQNIVQVKCRDYRKEK</sequence>
<dbReference type="OrthoDB" id="10267127at2759"/>
<dbReference type="Gene3D" id="3.60.21.10">
    <property type="match status" value="1"/>
</dbReference>
<feature type="compositionally biased region" description="Basic and acidic residues" evidence="1">
    <location>
        <begin position="1"/>
        <end position="20"/>
    </location>
</feature>
<evidence type="ECO:0000313" key="5">
    <source>
        <dbReference type="Proteomes" id="UP001141434"/>
    </source>
</evidence>